<dbReference type="InterPro" id="IPR001882">
    <property type="entry name" value="Biotin_BS"/>
</dbReference>
<dbReference type="PROSITE" id="PS50975">
    <property type="entry name" value="ATP_GRASP"/>
    <property type="match status" value="1"/>
</dbReference>
<keyword evidence="3 6" id="KW-0547">Nucleotide-binding</keyword>
<dbReference type="GO" id="GO:0005524">
    <property type="term" value="F:ATP binding"/>
    <property type="evidence" value="ECO:0007669"/>
    <property type="project" value="UniProtKB-UniRule"/>
</dbReference>
<dbReference type="InterPro" id="IPR011053">
    <property type="entry name" value="Single_hybrid_motif"/>
</dbReference>
<keyword evidence="2" id="KW-0436">Ligase</keyword>
<feature type="domain" description="Lipoyl-binding" evidence="7">
    <location>
        <begin position="539"/>
        <end position="614"/>
    </location>
</feature>
<protein>
    <submittedName>
        <fullName evidence="10">3-methylcrotonyl-CoA carboxylase</fullName>
    </submittedName>
</protein>
<keyword evidence="11" id="KW-1185">Reference proteome</keyword>
<keyword evidence="5" id="KW-0092">Biotin</keyword>
<evidence type="ECO:0000256" key="1">
    <source>
        <dbReference type="ARBA" id="ARBA00001953"/>
    </source>
</evidence>
<dbReference type="RefSeq" id="WP_107749734.1">
    <property type="nucleotide sequence ID" value="NZ_QBKF01000001.1"/>
</dbReference>
<dbReference type="PROSITE" id="PS00866">
    <property type="entry name" value="CPSASE_1"/>
    <property type="match status" value="1"/>
</dbReference>
<evidence type="ECO:0000259" key="8">
    <source>
        <dbReference type="PROSITE" id="PS50975"/>
    </source>
</evidence>
<dbReference type="InterPro" id="IPR000089">
    <property type="entry name" value="Biotin_lipoyl"/>
</dbReference>
<feature type="domain" description="ATP-grasp" evidence="8">
    <location>
        <begin position="89"/>
        <end position="299"/>
    </location>
</feature>
<dbReference type="InterPro" id="IPR005482">
    <property type="entry name" value="Biotin_COase_C"/>
</dbReference>
<organism evidence="10 11">
    <name type="scientific">Pararhodobacter aggregans</name>
    <dbReference type="NCBI Taxonomy" id="404875"/>
    <lineage>
        <taxon>Bacteria</taxon>
        <taxon>Pseudomonadati</taxon>
        <taxon>Pseudomonadota</taxon>
        <taxon>Alphaproteobacteria</taxon>
        <taxon>Rhodobacterales</taxon>
        <taxon>Paracoccaceae</taxon>
        <taxon>Pararhodobacter</taxon>
    </lineage>
</organism>
<dbReference type="InterPro" id="IPR011761">
    <property type="entry name" value="ATP-grasp"/>
</dbReference>
<dbReference type="PANTHER" id="PTHR18866">
    <property type="entry name" value="CARBOXYLASE:PYRUVATE/ACETYL-COA/PROPIONYL-COA CARBOXYLASE"/>
    <property type="match status" value="1"/>
</dbReference>
<dbReference type="EMBL" id="QDDR01000001">
    <property type="protein sequence ID" value="PVE49231.1"/>
    <property type="molecule type" value="Genomic_DNA"/>
</dbReference>
<dbReference type="InterPro" id="IPR011054">
    <property type="entry name" value="Rudment_hybrid_motif"/>
</dbReference>
<dbReference type="PROSITE" id="PS00867">
    <property type="entry name" value="CPSASE_2"/>
    <property type="match status" value="1"/>
</dbReference>
<dbReference type="SUPFAM" id="SSF51230">
    <property type="entry name" value="Single hybrid motif"/>
    <property type="match status" value="1"/>
</dbReference>
<dbReference type="GO" id="GO:0046872">
    <property type="term" value="F:metal ion binding"/>
    <property type="evidence" value="ECO:0007669"/>
    <property type="project" value="InterPro"/>
</dbReference>
<sequence length="618" mass="64544">MRVLVANRGEIALRVMRTARALGYGCVAVHAPGEGEAPHARAADLAVAVPSYLDGAAVIAAARATGAEMVHPGYGFLSENAGFARACAEAGLIFVGPPPEAIALMGDKGRAKAAAAAAGVPVLPGGGPEAAEAIGVPLMVKAAMGGGGKGMRLVTDLADLPEALDRAASEALKAFGDGSLIVEKALLNPRHIEVQVFGDRHGNVVHLGERDCSIQRRHQKVVEEAPSPAVDPALRARMGAAAVALARACGYVGAGTVEFLLEDGAFWFLEMNTRLQVEHPVTEAITGLDLVEWQFRVARGEPLPLAQEEITLSGHAIELRLYAEDPANGFLPQTGRVLAWRPGAGLRSDDALAPGQAIGAGFDPMLAKLIARGETREAARQALAEGLARTELLGLRTNLPFLRQVIEHPVFAAGEATTAFLTRDFTLAPPEADPALLALAVLVLAGAPAPRFGFSTGPSPRLTRRFDTASGPVAVSLLLEGTTATLEDGRRITLESRNDSHVRARIDGIARDLPHAREGATLHLGDLILTDITLAPAAAKDEGADGRILAPMAGSVVQVLVAEGARVEKGQTLAVLEAMKMEHPLRAPIAGRVTALMLTPGAQVRARQTLIEITPEES</sequence>
<dbReference type="SUPFAM" id="SSF51246">
    <property type="entry name" value="Rudiment single hybrid motif"/>
    <property type="match status" value="1"/>
</dbReference>
<dbReference type="InterPro" id="IPR005481">
    <property type="entry name" value="BC-like_N"/>
</dbReference>
<reference evidence="10 11" key="1">
    <citation type="journal article" date="2011" name="Syst. Appl. Microbiol.">
        <title>Defluviimonas denitrificans gen. nov., sp. nov., and Pararhodobacter aggregans gen. nov., sp. nov., non-phototrophic Rhodobacteraceae from the biofilter of a marine aquaculture.</title>
        <authorList>
            <person name="Foesel B.U."/>
            <person name="Drake H.L."/>
            <person name="Schramm A."/>
        </authorList>
    </citation>
    <scope>NUCLEOTIDE SEQUENCE [LARGE SCALE GENOMIC DNA]</scope>
    <source>
        <strain evidence="10 11">D1-19</strain>
    </source>
</reference>
<dbReference type="AlphaFoldDB" id="A0A2T7UXD8"/>
<dbReference type="GO" id="GO:0016874">
    <property type="term" value="F:ligase activity"/>
    <property type="evidence" value="ECO:0007669"/>
    <property type="project" value="UniProtKB-KW"/>
</dbReference>
<dbReference type="SMART" id="SM00878">
    <property type="entry name" value="Biotin_carb_C"/>
    <property type="match status" value="1"/>
</dbReference>
<evidence type="ECO:0000256" key="2">
    <source>
        <dbReference type="ARBA" id="ARBA00022598"/>
    </source>
</evidence>
<evidence type="ECO:0000313" key="11">
    <source>
        <dbReference type="Proteomes" id="UP000244810"/>
    </source>
</evidence>
<evidence type="ECO:0000256" key="6">
    <source>
        <dbReference type="PROSITE-ProRule" id="PRU00409"/>
    </source>
</evidence>
<dbReference type="FunFam" id="2.40.50.100:FF:000003">
    <property type="entry name" value="Acetyl-CoA carboxylase biotin carboxyl carrier protein"/>
    <property type="match status" value="1"/>
</dbReference>
<dbReference type="Pfam" id="PF00364">
    <property type="entry name" value="Biotin_lipoyl"/>
    <property type="match status" value="1"/>
</dbReference>
<evidence type="ECO:0000256" key="3">
    <source>
        <dbReference type="ARBA" id="ARBA00022741"/>
    </source>
</evidence>
<keyword evidence="4 6" id="KW-0067">ATP-binding</keyword>
<dbReference type="InterPro" id="IPR011764">
    <property type="entry name" value="Biotin_carboxylation_dom"/>
</dbReference>
<dbReference type="PROSITE" id="PS50979">
    <property type="entry name" value="BC"/>
    <property type="match status" value="1"/>
</dbReference>
<comment type="caution">
    <text evidence="10">The sequence shown here is derived from an EMBL/GenBank/DDBJ whole genome shotgun (WGS) entry which is preliminary data.</text>
</comment>
<dbReference type="PROSITE" id="PS50968">
    <property type="entry name" value="BIOTINYL_LIPOYL"/>
    <property type="match status" value="1"/>
</dbReference>
<dbReference type="PROSITE" id="PS00188">
    <property type="entry name" value="BIOTIN"/>
    <property type="match status" value="1"/>
</dbReference>
<dbReference type="Pfam" id="PF02786">
    <property type="entry name" value="CPSase_L_D2"/>
    <property type="match status" value="1"/>
</dbReference>
<dbReference type="Pfam" id="PF02785">
    <property type="entry name" value="Biotin_carb_C"/>
    <property type="match status" value="1"/>
</dbReference>
<comment type="cofactor">
    <cofactor evidence="1">
        <name>biotin</name>
        <dbReference type="ChEBI" id="CHEBI:57586"/>
    </cofactor>
</comment>
<proteinExistence type="predicted"/>
<evidence type="ECO:0000313" key="10">
    <source>
        <dbReference type="EMBL" id="PVE49231.1"/>
    </source>
</evidence>
<dbReference type="Proteomes" id="UP000244810">
    <property type="component" value="Unassembled WGS sequence"/>
</dbReference>
<dbReference type="InterPro" id="IPR005479">
    <property type="entry name" value="CPAse_ATP-bd"/>
</dbReference>
<evidence type="ECO:0000259" key="7">
    <source>
        <dbReference type="PROSITE" id="PS50968"/>
    </source>
</evidence>
<dbReference type="OrthoDB" id="9763189at2"/>
<accession>A0A2T7UXD8</accession>
<dbReference type="Gene3D" id="2.40.50.100">
    <property type="match status" value="1"/>
</dbReference>
<name>A0A2T7UXD8_9RHOB</name>
<dbReference type="SUPFAM" id="SSF52440">
    <property type="entry name" value="PreATP-grasp domain"/>
    <property type="match status" value="1"/>
</dbReference>
<dbReference type="Pfam" id="PF00289">
    <property type="entry name" value="Biotin_carb_N"/>
    <property type="match status" value="1"/>
</dbReference>
<dbReference type="Gene3D" id="3.30.470.20">
    <property type="entry name" value="ATP-grasp fold, B domain"/>
    <property type="match status" value="1"/>
</dbReference>
<dbReference type="CDD" id="cd06850">
    <property type="entry name" value="biotinyl_domain"/>
    <property type="match status" value="1"/>
</dbReference>
<dbReference type="PANTHER" id="PTHR18866:SF33">
    <property type="entry name" value="METHYLCROTONOYL-COA CARBOXYLASE SUBUNIT ALPHA, MITOCHONDRIAL-RELATED"/>
    <property type="match status" value="1"/>
</dbReference>
<dbReference type="SUPFAM" id="SSF56059">
    <property type="entry name" value="Glutathione synthetase ATP-binding domain-like"/>
    <property type="match status" value="1"/>
</dbReference>
<dbReference type="InterPro" id="IPR050856">
    <property type="entry name" value="Biotin_carboxylase_complex"/>
</dbReference>
<gene>
    <name evidence="10" type="ORF">DDE23_02145</name>
</gene>
<dbReference type="InterPro" id="IPR016185">
    <property type="entry name" value="PreATP-grasp_dom_sf"/>
</dbReference>
<evidence type="ECO:0000256" key="4">
    <source>
        <dbReference type="ARBA" id="ARBA00022840"/>
    </source>
</evidence>
<evidence type="ECO:0000256" key="5">
    <source>
        <dbReference type="ARBA" id="ARBA00023267"/>
    </source>
</evidence>
<evidence type="ECO:0000259" key="9">
    <source>
        <dbReference type="PROSITE" id="PS50979"/>
    </source>
</evidence>
<feature type="domain" description="Biotin carboxylation" evidence="9">
    <location>
        <begin position="1"/>
        <end position="426"/>
    </location>
</feature>